<feature type="domain" description="Niban 1/2/3" evidence="2">
    <location>
        <begin position="8"/>
        <end position="62"/>
    </location>
</feature>
<evidence type="ECO:0000256" key="1">
    <source>
        <dbReference type="ARBA" id="ARBA00010251"/>
    </source>
</evidence>
<reference evidence="3 4" key="1">
    <citation type="submission" date="2024-05" db="EMBL/GenBank/DDBJ databases">
        <title>Genome sequencing and assembly of Indian major carp, Cirrhinus mrigala (Hamilton, 1822).</title>
        <authorList>
            <person name="Mohindra V."/>
            <person name="Chowdhury L.M."/>
            <person name="Lal K."/>
            <person name="Jena J.K."/>
        </authorList>
    </citation>
    <scope>NUCLEOTIDE SEQUENCE [LARGE SCALE GENOMIC DNA]</scope>
    <source>
        <strain evidence="3">CM1030</strain>
        <tissue evidence="3">Blood</tissue>
    </source>
</reference>
<dbReference type="Proteomes" id="UP001529510">
    <property type="component" value="Unassembled WGS sequence"/>
</dbReference>
<protein>
    <recommendedName>
        <fullName evidence="2">Niban 1/2/3 domain-containing protein</fullName>
    </recommendedName>
</protein>
<comment type="similarity">
    <text evidence="1">Belongs to the Niban family.</text>
</comment>
<accession>A0ABD0NU96</accession>
<feature type="non-terminal residue" evidence="3">
    <location>
        <position position="1"/>
    </location>
</feature>
<comment type="caution">
    <text evidence="3">The sequence shown here is derived from an EMBL/GenBank/DDBJ whole genome shotgun (WGS) entry which is preliminary data.</text>
</comment>
<dbReference type="InterPro" id="IPR059060">
    <property type="entry name" value="Niban_1/2/3_dom"/>
</dbReference>
<dbReference type="InterPro" id="IPR026088">
    <property type="entry name" value="Niban-like"/>
</dbReference>
<dbReference type="Pfam" id="PF26086">
    <property type="entry name" value="Niban2"/>
    <property type="match status" value="1"/>
</dbReference>
<feature type="non-terminal residue" evidence="3">
    <location>
        <position position="62"/>
    </location>
</feature>
<dbReference type="PANTHER" id="PTHR14392">
    <property type="entry name" value="NIBAN FAMILY MEMBER"/>
    <property type="match status" value="1"/>
</dbReference>
<sequence length="62" mass="7065">MVTEPATEYCREQVQPCLPAVLEEVMGPISLGFTEARDLSEGMMEQLCQDFQDADQKEELRQ</sequence>
<proteinExistence type="inferred from homology"/>
<dbReference type="AlphaFoldDB" id="A0ABD0NU96"/>
<keyword evidence="4" id="KW-1185">Reference proteome</keyword>
<organism evidence="3 4">
    <name type="scientific">Cirrhinus mrigala</name>
    <name type="common">Mrigala</name>
    <dbReference type="NCBI Taxonomy" id="683832"/>
    <lineage>
        <taxon>Eukaryota</taxon>
        <taxon>Metazoa</taxon>
        <taxon>Chordata</taxon>
        <taxon>Craniata</taxon>
        <taxon>Vertebrata</taxon>
        <taxon>Euteleostomi</taxon>
        <taxon>Actinopterygii</taxon>
        <taxon>Neopterygii</taxon>
        <taxon>Teleostei</taxon>
        <taxon>Ostariophysi</taxon>
        <taxon>Cypriniformes</taxon>
        <taxon>Cyprinidae</taxon>
        <taxon>Labeoninae</taxon>
        <taxon>Labeonini</taxon>
        <taxon>Cirrhinus</taxon>
    </lineage>
</organism>
<dbReference type="PANTHER" id="PTHR14392:SF3">
    <property type="entry name" value="PROTEIN NIBAN 1"/>
    <property type="match status" value="1"/>
</dbReference>
<gene>
    <name evidence="3" type="ORF">M9458_040599</name>
</gene>
<dbReference type="EMBL" id="JAMKFB020000020">
    <property type="protein sequence ID" value="KAL0164846.1"/>
    <property type="molecule type" value="Genomic_DNA"/>
</dbReference>
<evidence type="ECO:0000259" key="2">
    <source>
        <dbReference type="Pfam" id="PF26086"/>
    </source>
</evidence>
<name>A0ABD0NU96_CIRMR</name>
<evidence type="ECO:0000313" key="4">
    <source>
        <dbReference type="Proteomes" id="UP001529510"/>
    </source>
</evidence>
<evidence type="ECO:0000313" key="3">
    <source>
        <dbReference type="EMBL" id="KAL0164846.1"/>
    </source>
</evidence>